<keyword evidence="2" id="KW-0456">Lyase</keyword>
<organism evidence="4 5">
    <name type="scientific">Epichloe festucae (strain Fl1)</name>
    <dbReference type="NCBI Taxonomy" id="877507"/>
    <lineage>
        <taxon>Eukaryota</taxon>
        <taxon>Fungi</taxon>
        <taxon>Dikarya</taxon>
        <taxon>Ascomycota</taxon>
        <taxon>Pezizomycotina</taxon>
        <taxon>Sordariomycetes</taxon>
        <taxon>Hypocreomycetidae</taxon>
        <taxon>Hypocreales</taxon>
        <taxon>Clavicipitaceae</taxon>
        <taxon>Epichloe</taxon>
    </lineage>
</organism>
<keyword evidence="1" id="KW-0210">Decarboxylase</keyword>
<evidence type="ECO:0000256" key="1">
    <source>
        <dbReference type="ARBA" id="ARBA00022793"/>
    </source>
</evidence>
<accession>A0A7U3Q047</accession>
<proteinExistence type="predicted"/>
<dbReference type="GO" id="GO:0006646">
    <property type="term" value="P:phosphatidylethanolamine biosynthetic process"/>
    <property type="evidence" value="ECO:0007669"/>
    <property type="project" value="TreeGrafter"/>
</dbReference>
<reference evidence="4 5" key="1">
    <citation type="journal article" date="2018" name="PLoS Genet.">
        <title>Repeat elements organise 3D genome structure and mediate transcription in the filamentous fungus Epichloe festucae.</title>
        <authorList>
            <person name="Winter D.J."/>
            <person name="Ganley A.R.D."/>
            <person name="Young C.A."/>
            <person name="Liachko I."/>
            <person name="Schardl C.L."/>
            <person name="Dupont P.Y."/>
            <person name="Berry D."/>
            <person name="Ram A."/>
            <person name="Scott B."/>
            <person name="Cox M.P."/>
        </authorList>
    </citation>
    <scope>NUCLEOTIDE SEQUENCE [LARGE SCALE GENOMIC DNA]</scope>
    <source>
        <strain evidence="4 5">Fl1</strain>
    </source>
</reference>
<dbReference type="PANTHER" id="PTHR10067:SF9">
    <property type="entry name" value="PHOSPHATIDYLSERINE DECARBOXYLASE FAMILY PROTEIN (AFU_ORTHOLOGUE AFUA_7G01730)"/>
    <property type="match status" value="1"/>
</dbReference>
<dbReference type="Pfam" id="PF12588">
    <property type="entry name" value="PSDC"/>
    <property type="match status" value="1"/>
</dbReference>
<sequence length="458" mass="51435">MTIKRLSVSGSEPVSSNERCCQCHAAYQIPDEHKPGMWLPEHYQMRNEFVRQIVARASPERGLQSPALRRFQNFIESNPRILMYFSHMFEEVPRQHPSGKDSAGGDRISDYKHMLAVLDYILRSAPDWTTAASGVGLVGLPMFAVMDSVLGTTNGYAAFLDPDVNVHIKDILDEWGMYLQSSASRHVLDTHELGWFCPAAIQALTRCANDPNQSNHKFDELYDCDSNDAHYGFKSWDDFFTRRIRTGVRPVAEPDDDDVLVHACESVAYNLEERVNLRDNFFVKGQPYSPQDMLANDPLAAYFARGTVYQAFLSALAYHRWHAPVSGVVRRAFVQAGTYFSLPSWMGVASMEDNPDRMVPSQSYLSAMATRGIVIIEADNREIGLVAFVAVGMSEVSTCDVTVREGQHVVKGDETGMFRFGGSSYCLLFRHGLRLDGLPDVQNEESCAVRSKFATVRR</sequence>
<evidence type="ECO:0000313" key="5">
    <source>
        <dbReference type="Proteomes" id="UP000594364"/>
    </source>
</evidence>
<name>A0A7U3Q047_EPIFF</name>
<dbReference type="InterPro" id="IPR003817">
    <property type="entry name" value="PS_Dcarbxylase"/>
</dbReference>
<evidence type="ECO:0000256" key="2">
    <source>
        <dbReference type="ARBA" id="ARBA00023239"/>
    </source>
</evidence>
<dbReference type="GO" id="GO:0005739">
    <property type="term" value="C:mitochondrion"/>
    <property type="evidence" value="ECO:0007669"/>
    <property type="project" value="TreeGrafter"/>
</dbReference>
<dbReference type="PANTHER" id="PTHR10067">
    <property type="entry name" value="PHOSPHATIDYLSERINE DECARBOXYLASE"/>
    <property type="match status" value="1"/>
</dbReference>
<dbReference type="EMBL" id="CP031389">
    <property type="protein sequence ID" value="QPH10824.1"/>
    <property type="molecule type" value="Genomic_DNA"/>
</dbReference>
<dbReference type="Proteomes" id="UP000594364">
    <property type="component" value="Chromosome 5"/>
</dbReference>
<protein>
    <recommendedName>
        <fullName evidence="3">L-tryptophan decarboxylase PsiD-like domain-containing protein</fullName>
    </recommendedName>
</protein>
<feature type="domain" description="L-tryptophan decarboxylase PsiD-like" evidence="3">
    <location>
        <begin position="66"/>
        <end position="203"/>
    </location>
</feature>
<dbReference type="GO" id="GO:0004609">
    <property type="term" value="F:phosphatidylserine decarboxylase activity"/>
    <property type="evidence" value="ECO:0007669"/>
    <property type="project" value="InterPro"/>
</dbReference>
<dbReference type="Pfam" id="PF02666">
    <property type="entry name" value="PS_Dcarbxylase"/>
    <property type="match status" value="1"/>
</dbReference>
<dbReference type="OrthoDB" id="5973539at2759"/>
<dbReference type="AlphaFoldDB" id="A0A7U3Q047"/>
<dbReference type="InterPro" id="IPR022237">
    <property type="entry name" value="PsiD-like"/>
</dbReference>
<evidence type="ECO:0000259" key="3">
    <source>
        <dbReference type="Pfam" id="PF12588"/>
    </source>
</evidence>
<evidence type="ECO:0000313" key="4">
    <source>
        <dbReference type="EMBL" id="QPH10824.1"/>
    </source>
</evidence>
<gene>
    <name evidence="4" type="ORF">C2857_002322</name>
</gene>
<keyword evidence="5" id="KW-1185">Reference proteome</keyword>